<organism evidence="1 2">
    <name type="scientific">Adineta steineri</name>
    <dbReference type="NCBI Taxonomy" id="433720"/>
    <lineage>
        <taxon>Eukaryota</taxon>
        <taxon>Metazoa</taxon>
        <taxon>Spiralia</taxon>
        <taxon>Gnathifera</taxon>
        <taxon>Rotifera</taxon>
        <taxon>Eurotatoria</taxon>
        <taxon>Bdelloidea</taxon>
        <taxon>Adinetida</taxon>
        <taxon>Adinetidae</taxon>
        <taxon>Adineta</taxon>
    </lineage>
</organism>
<reference evidence="1" key="1">
    <citation type="submission" date="2021-02" db="EMBL/GenBank/DDBJ databases">
        <authorList>
            <person name="Nowell W R."/>
        </authorList>
    </citation>
    <scope>NUCLEOTIDE SEQUENCE</scope>
</reference>
<comment type="caution">
    <text evidence="1">The sequence shown here is derived from an EMBL/GenBank/DDBJ whole genome shotgun (WGS) entry which is preliminary data.</text>
</comment>
<dbReference type="AlphaFoldDB" id="A0A819S4H1"/>
<dbReference type="EMBL" id="CAJOAY010004019">
    <property type="protein sequence ID" value="CAF4051119.1"/>
    <property type="molecule type" value="Genomic_DNA"/>
</dbReference>
<gene>
    <name evidence="1" type="ORF">OKA104_LOCUS32787</name>
</gene>
<evidence type="ECO:0000313" key="2">
    <source>
        <dbReference type="Proteomes" id="UP000663881"/>
    </source>
</evidence>
<sequence length="38" mass="4570">LSHETNNIDTMQRKTTQFNPLHVILKKDANKYYTTEYI</sequence>
<accession>A0A819S4H1</accession>
<evidence type="ECO:0000313" key="1">
    <source>
        <dbReference type="EMBL" id="CAF4051119.1"/>
    </source>
</evidence>
<name>A0A819S4H1_9BILA</name>
<dbReference type="Proteomes" id="UP000663881">
    <property type="component" value="Unassembled WGS sequence"/>
</dbReference>
<protein>
    <submittedName>
        <fullName evidence="1">Uncharacterized protein</fullName>
    </submittedName>
</protein>
<feature type="non-terminal residue" evidence="1">
    <location>
        <position position="1"/>
    </location>
</feature>
<proteinExistence type="predicted"/>